<dbReference type="AlphaFoldDB" id="A0A1M5PTI1"/>
<name>A0A1M5PTI1_9FIRM</name>
<dbReference type="Gene3D" id="3.10.129.10">
    <property type="entry name" value="Hotdog Thioesterase"/>
    <property type="match status" value="1"/>
</dbReference>
<sequence length="132" mass="14492">MEDKTPFEVRGTVLETLDIRITEFTPERVVAVMPVGPKVYQPFGIMHGGVSLVLAETVASAGSYQFIDAKTQRAVGLEINANHVRSVSHGLVKAIGKPLHIGKRTIIWDIKIYDESENLICVSRCTMAVIEA</sequence>
<dbReference type="InterPro" id="IPR003736">
    <property type="entry name" value="PAAI_dom"/>
</dbReference>
<feature type="domain" description="Thioesterase" evidence="3">
    <location>
        <begin position="43"/>
        <end position="121"/>
    </location>
</feature>
<comment type="similarity">
    <text evidence="1">Belongs to the thioesterase PaaI family.</text>
</comment>
<dbReference type="InterPro" id="IPR029069">
    <property type="entry name" value="HotDog_dom_sf"/>
</dbReference>
<protein>
    <submittedName>
        <fullName evidence="4">Uncharacterized domain 1-containing protein</fullName>
    </submittedName>
</protein>
<gene>
    <name evidence="4" type="ORF">SAMN02745221_01569</name>
</gene>
<dbReference type="GO" id="GO:0005829">
    <property type="term" value="C:cytosol"/>
    <property type="evidence" value="ECO:0007669"/>
    <property type="project" value="TreeGrafter"/>
</dbReference>
<evidence type="ECO:0000256" key="2">
    <source>
        <dbReference type="ARBA" id="ARBA00022801"/>
    </source>
</evidence>
<dbReference type="SUPFAM" id="SSF54637">
    <property type="entry name" value="Thioesterase/thiol ester dehydrase-isomerase"/>
    <property type="match status" value="1"/>
</dbReference>
<dbReference type="CDD" id="cd03443">
    <property type="entry name" value="PaaI_thioesterase"/>
    <property type="match status" value="1"/>
</dbReference>
<keyword evidence="2" id="KW-0378">Hydrolase</keyword>
<dbReference type="Proteomes" id="UP000242329">
    <property type="component" value="Unassembled WGS sequence"/>
</dbReference>
<reference evidence="5" key="1">
    <citation type="submission" date="2016-11" db="EMBL/GenBank/DDBJ databases">
        <authorList>
            <person name="Varghese N."/>
            <person name="Submissions S."/>
        </authorList>
    </citation>
    <scope>NUCLEOTIDE SEQUENCE [LARGE SCALE GENOMIC DNA]</scope>
    <source>
        <strain evidence="5">DSM 11003</strain>
    </source>
</reference>
<proteinExistence type="inferred from homology"/>
<dbReference type="GO" id="GO:0061522">
    <property type="term" value="F:1,4-dihydroxy-2-naphthoyl-CoA thioesterase activity"/>
    <property type="evidence" value="ECO:0007669"/>
    <property type="project" value="TreeGrafter"/>
</dbReference>
<accession>A0A1M5PTI1</accession>
<dbReference type="PANTHER" id="PTHR43240">
    <property type="entry name" value="1,4-DIHYDROXY-2-NAPHTHOYL-COA THIOESTERASE 1"/>
    <property type="match status" value="1"/>
</dbReference>
<dbReference type="EMBL" id="FQWY01000026">
    <property type="protein sequence ID" value="SHH05267.1"/>
    <property type="molecule type" value="Genomic_DNA"/>
</dbReference>
<keyword evidence="5" id="KW-1185">Reference proteome</keyword>
<dbReference type="RefSeq" id="WP_073092460.1">
    <property type="nucleotide sequence ID" value="NZ_FQWY01000026.1"/>
</dbReference>
<dbReference type="InterPro" id="IPR006683">
    <property type="entry name" value="Thioestr_dom"/>
</dbReference>
<dbReference type="NCBIfam" id="TIGR00369">
    <property type="entry name" value="unchar_dom_1"/>
    <property type="match status" value="1"/>
</dbReference>
<dbReference type="STRING" id="1123382.SAMN02745221_01569"/>
<evidence type="ECO:0000313" key="5">
    <source>
        <dbReference type="Proteomes" id="UP000242329"/>
    </source>
</evidence>
<organism evidence="4 5">
    <name type="scientific">Thermosyntropha lipolytica DSM 11003</name>
    <dbReference type="NCBI Taxonomy" id="1123382"/>
    <lineage>
        <taxon>Bacteria</taxon>
        <taxon>Bacillati</taxon>
        <taxon>Bacillota</taxon>
        <taxon>Clostridia</taxon>
        <taxon>Eubacteriales</taxon>
        <taxon>Syntrophomonadaceae</taxon>
        <taxon>Thermosyntropha</taxon>
    </lineage>
</organism>
<evidence type="ECO:0000259" key="3">
    <source>
        <dbReference type="Pfam" id="PF03061"/>
    </source>
</evidence>
<dbReference type="Pfam" id="PF03061">
    <property type="entry name" value="4HBT"/>
    <property type="match status" value="1"/>
</dbReference>
<evidence type="ECO:0000313" key="4">
    <source>
        <dbReference type="EMBL" id="SHH05267.1"/>
    </source>
</evidence>
<dbReference type="PANTHER" id="PTHR43240:SF5">
    <property type="entry name" value="1,4-DIHYDROXY-2-NAPHTHOYL-COA THIOESTERASE 1"/>
    <property type="match status" value="1"/>
</dbReference>
<evidence type="ECO:0000256" key="1">
    <source>
        <dbReference type="ARBA" id="ARBA00008324"/>
    </source>
</evidence>